<dbReference type="PANTHER" id="PTHR45809">
    <property type="entry name" value="VIRAL IAP-ASSOCIATED FACTOR HOMOLOG"/>
    <property type="match status" value="1"/>
</dbReference>
<reference evidence="4" key="1">
    <citation type="submission" date="2021-01" db="EMBL/GenBank/DDBJ databases">
        <authorList>
            <person name="Corre E."/>
            <person name="Pelletier E."/>
            <person name="Niang G."/>
            <person name="Scheremetjew M."/>
            <person name="Finn R."/>
            <person name="Kale V."/>
            <person name="Holt S."/>
            <person name="Cochrane G."/>
            <person name="Meng A."/>
            <person name="Brown T."/>
            <person name="Cohen L."/>
        </authorList>
    </citation>
    <scope>NUCLEOTIDE SEQUENCE</scope>
    <source>
        <strain evidence="4">Isolate 1302-5</strain>
    </source>
</reference>
<gene>
    <name evidence="4" type="ORF">OAUR00152_LOCUS34916</name>
</gene>
<feature type="region of interest" description="Disordered" evidence="2">
    <location>
        <begin position="1"/>
        <end position="20"/>
    </location>
</feature>
<comment type="similarity">
    <text evidence="1">Belongs to the phosducin family.</text>
</comment>
<evidence type="ECO:0000313" key="4">
    <source>
        <dbReference type="EMBL" id="CAE2276067.1"/>
    </source>
</evidence>
<feature type="domain" description="Phosducin" evidence="3">
    <location>
        <begin position="100"/>
        <end position="246"/>
    </location>
</feature>
<sequence>MSQEGRGLANYSTDRPSYGFSTATTQFDDALMKRGIVTFEQAMIAKGATPHEARRLAHLKFRTGCERGNDVGAAGKIDGVAERRDGGADEDENDVGGPDQDDDEDFLERYREKRFRELKHQSFRRPPTGYGDVLPISRSDWTREVNDASSGGRWVVVHLTPGSLPLRSPLHLDTCRVVEEAVGSLARRFHEVKFVSIPAASANESWPAERLPTLFCYRDGRLRDQMVGVEEFGGWGVTEGRVEWRLAGRGVLESELDSDPEPHRATVKCSSDAEQGGKGGSRFQGGMAQWATGRGCDESASDYDDVD</sequence>
<feature type="region of interest" description="Disordered" evidence="2">
    <location>
        <begin position="71"/>
        <end position="104"/>
    </location>
</feature>
<dbReference type="InterPro" id="IPR024253">
    <property type="entry name" value="Phosducin_thioredoxin-like_dom"/>
</dbReference>
<evidence type="ECO:0000256" key="2">
    <source>
        <dbReference type="SAM" id="MobiDB-lite"/>
    </source>
</evidence>
<dbReference type="GO" id="GO:0006457">
    <property type="term" value="P:protein folding"/>
    <property type="evidence" value="ECO:0007669"/>
    <property type="project" value="TreeGrafter"/>
</dbReference>
<accession>A0A7S4JX89</accession>
<dbReference type="SUPFAM" id="SSF52833">
    <property type="entry name" value="Thioredoxin-like"/>
    <property type="match status" value="1"/>
</dbReference>
<dbReference type="GO" id="GO:0005737">
    <property type="term" value="C:cytoplasm"/>
    <property type="evidence" value="ECO:0007669"/>
    <property type="project" value="TreeGrafter"/>
</dbReference>
<feature type="region of interest" description="Disordered" evidence="2">
    <location>
        <begin position="254"/>
        <end position="307"/>
    </location>
</feature>
<evidence type="ECO:0000256" key="1">
    <source>
        <dbReference type="ARBA" id="ARBA00009686"/>
    </source>
</evidence>
<dbReference type="PANTHER" id="PTHR45809:SF3">
    <property type="entry name" value="VIRAL IAP-ASSOCIATED FACTOR HOMOLOG"/>
    <property type="match status" value="1"/>
</dbReference>
<dbReference type="Gene3D" id="3.40.30.10">
    <property type="entry name" value="Glutaredoxin"/>
    <property type="match status" value="1"/>
</dbReference>
<dbReference type="Pfam" id="PF02114">
    <property type="entry name" value="Phosducin"/>
    <property type="match status" value="1"/>
</dbReference>
<proteinExistence type="inferred from homology"/>
<feature type="compositionally biased region" description="Acidic residues" evidence="2">
    <location>
        <begin position="88"/>
        <end position="104"/>
    </location>
</feature>
<feature type="compositionally biased region" description="Polar residues" evidence="2">
    <location>
        <begin position="10"/>
        <end position="20"/>
    </location>
</feature>
<protein>
    <recommendedName>
        <fullName evidence="3">Phosducin domain-containing protein</fullName>
    </recommendedName>
</protein>
<dbReference type="EMBL" id="HBKQ01050594">
    <property type="protein sequence ID" value="CAE2276067.1"/>
    <property type="molecule type" value="Transcribed_RNA"/>
</dbReference>
<dbReference type="InterPro" id="IPR036249">
    <property type="entry name" value="Thioredoxin-like_sf"/>
</dbReference>
<evidence type="ECO:0000259" key="3">
    <source>
        <dbReference type="Pfam" id="PF02114"/>
    </source>
</evidence>
<dbReference type="AlphaFoldDB" id="A0A7S4JX89"/>
<organism evidence="4">
    <name type="scientific">Odontella aurita</name>
    <dbReference type="NCBI Taxonomy" id="265563"/>
    <lineage>
        <taxon>Eukaryota</taxon>
        <taxon>Sar</taxon>
        <taxon>Stramenopiles</taxon>
        <taxon>Ochrophyta</taxon>
        <taxon>Bacillariophyta</taxon>
        <taxon>Mediophyceae</taxon>
        <taxon>Biddulphiophycidae</taxon>
        <taxon>Eupodiscales</taxon>
        <taxon>Odontellaceae</taxon>
        <taxon>Odontella</taxon>
    </lineage>
</organism>
<name>A0A7S4JX89_9STRA</name>
<dbReference type="InterPro" id="IPR051498">
    <property type="entry name" value="Phosducin-like_chap/apop_reg"/>
</dbReference>